<dbReference type="InterPro" id="IPR000120">
    <property type="entry name" value="Amidase"/>
</dbReference>
<keyword evidence="4" id="KW-1185">Reference proteome</keyword>
<comment type="similarity">
    <text evidence="1">Belongs to the amidase family.</text>
</comment>
<dbReference type="STRING" id="349124.Hhal_1975"/>
<dbReference type="InterPro" id="IPR023631">
    <property type="entry name" value="Amidase_dom"/>
</dbReference>
<accession>A1WYH7</accession>
<protein>
    <submittedName>
        <fullName evidence="3">Amidase</fullName>
    </submittedName>
</protein>
<dbReference type="SUPFAM" id="SSF75304">
    <property type="entry name" value="Amidase signature (AS) enzymes"/>
    <property type="match status" value="1"/>
</dbReference>
<dbReference type="Gene3D" id="3.90.1300.10">
    <property type="entry name" value="Amidase signature (AS) domain"/>
    <property type="match status" value="1"/>
</dbReference>
<sequence length="470" mass="49896">MSSHPTAIADLTASELLRRYRSGSLSPVEATEAALARIRAHNETVNAFCLVDETTTLAAARRAEQRYLNTSPMGELDGVPVAIKDVFLTRGWPNLKGSKTVDPAGPWEQDAPAVSALRRHGFVPLGKTTTPELGWKGVTDCPCYGVTRNPFDPDKTAGGSSGGSASSVVLGMGPLALGTDAGGSIRIPAGFSGLVGHKPTQGRVPLWPASPFGQLAHPGPMTWTVEDAARLMNVIAETDPRDPTLPAAGGDYVAALAGGVGGLRVAFSPNLGYVQVDAEIARSVAEAARMFEALGARVEEVDPGFADPREAFDLLFFGGAANALRSIPEERHAEMDPCLIEAAGSVRDASMLDYLAAMNERAALIERTSLFHQQYDLLLTPTLPIPAFTAGREVPEGWHDPRWPSWTPFTYPFNMTGQPACSVPCGFTGQGLPIGLQIVGPRHADALVLRAAHAYQQAAPLTDHRPAWAR</sequence>
<evidence type="ECO:0000313" key="3">
    <source>
        <dbReference type="EMBL" id="ABM62739.1"/>
    </source>
</evidence>
<reference evidence="3 4" key="2">
    <citation type="journal article" date="2013" name="Stand. Genomic Sci.">
        <title>Complete genome sequence of Halorhodospira halophila SL1.</title>
        <authorList>
            <person name="Challacombe J.F."/>
            <person name="Majid S."/>
            <person name="Deole R."/>
            <person name="Brettin T.S."/>
            <person name="Bruce D."/>
            <person name="Delano S.F."/>
            <person name="Detter J.C."/>
            <person name="Gleasner C.D."/>
            <person name="Han C.S."/>
            <person name="Misra M."/>
            <person name="Reitenga K.G."/>
            <person name="Mikhailova N."/>
            <person name="Woyke T."/>
            <person name="Pitluck S."/>
            <person name="Nolan M."/>
            <person name="Land M.L."/>
            <person name="Saunders E."/>
            <person name="Tapia R."/>
            <person name="Lapidus A."/>
            <person name="Ivanova N."/>
            <person name="Hoff W.D."/>
        </authorList>
    </citation>
    <scope>NUCLEOTIDE SEQUENCE [LARGE SCALE GENOMIC DNA]</scope>
    <source>
        <strain evidence="4">DSM 244 / SL1</strain>
    </source>
</reference>
<dbReference type="Proteomes" id="UP000000647">
    <property type="component" value="Chromosome"/>
</dbReference>
<name>A1WYH7_HALHL</name>
<reference evidence="4" key="1">
    <citation type="submission" date="2006-12" db="EMBL/GenBank/DDBJ databases">
        <title>Complete sequence of Halorhodospira halophila SL1.</title>
        <authorList>
            <consortium name="US DOE Joint Genome Institute"/>
            <person name="Copeland A."/>
            <person name="Lucas S."/>
            <person name="Lapidus A."/>
            <person name="Barry K."/>
            <person name="Detter J.C."/>
            <person name="Glavina del Rio T."/>
            <person name="Hammon N."/>
            <person name="Israni S."/>
            <person name="Dalin E."/>
            <person name="Tice H."/>
            <person name="Pitluck S."/>
            <person name="Saunders E."/>
            <person name="Brettin T."/>
            <person name="Bruce D."/>
            <person name="Han C."/>
            <person name="Tapia R."/>
            <person name="Schmutz J."/>
            <person name="Larimer F."/>
            <person name="Land M."/>
            <person name="Hauser L."/>
            <person name="Kyrpides N."/>
            <person name="Mikhailova N."/>
            <person name="Hoff W."/>
            <person name="Richardson P."/>
        </authorList>
    </citation>
    <scope>NUCLEOTIDE SEQUENCE [LARGE SCALE GENOMIC DNA]</scope>
    <source>
        <strain evidence="4">DSM 244 / SL1</strain>
    </source>
</reference>
<dbReference type="EMBL" id="CP000544">
    <property type="protein sequence ID" value="ABM62739.1"/>
    <property type="molecule type" value="Genomic_DNA"/>
</dbReference>
<organism evidence="3 4">
    <name type="scientific">Halorhodospira halophila (strain DSM 244 / SL1)</name>
    <name type="common">Ectothiorhodospira halophila (strain DSM 244 / SL1)</name>
    <dbReference type="NCBI Taxonomy" id="349124"/>
    <lineage>
        <taxon>Bacteria</taxon>
        <taxon>Pseudomonadati</taxon>
        <taxon>Pseudomonadota</taxon>
        <taxon>Gammaproteobacteria</taxon>
        <taxon>Chromatiales</taxon>
        <taxon>Ectothiorhodospiraceae</taxon>
        <taxon>Halorhodospira</taxon>
    </lineage>
</organism>
<dbReference type="PANTHER" id="PTHR11895">
    <property type="entry name" value="TRANSAMIDASE"/>
    <property type="match status" value="1"/>
</dbReference>
<dbReference type="GO" id="GO:0003824">
    <property type="term" value="F:catalytic activity"/>
    <property type="evidence" value="ECO:0007669"/>
    <property type="project" value="InterPro"/>
</dbReference>
<feature type="domain" description="Amidase" evidence="2">
    <location>
        <begin position="29"/>
        <end position="449"/>
    </location>
</feature>
<dbReference type="AlphaFoldDB" id="A1WYH7"/>
<dbReference type="KEGG" id="hha:Hhal_1975"/>
<dbReference type="HOGENOM" id="CLU_009600_0_4_6"/>
<evidence type="ECO:0000313" key="4">
    <source>
        <dbReference type="Proteomes" id="UP000000647"/>
    </source>
</evidence>
<dbReference type="Pfam" id="PF01425">
    <property type="entry name" value="Amidase"/>
    <property type="match status" value="1"/>
</dbReference>
<dbReference type="NCBIfam" id="NF004815">
    <property type="entry name" value="PRK06169.1"/>
    <property type="match status" value="1"/>
</dbReference>
<dbReference type="eggNOG" id="COG0154">
    <property type="taxonomic scope" value="Bacteria"/>
</dbReference>
<evidence type="ECO:0000256" key="1">
    <source>
        <dbReference type="ARBA" id="ARBA00009199"/>
    </source>
</evidence>
<evidence type="ECO:0000259" key="2">
    <source>
        <dbReference type="Pfam" id="PF01425"/>
    </source>
</evidence>
<gene>
    <name evidence="3" type="ordered locus">Hhal_1975</name>
</gene>
<dbReference type="OrthoDB" id="8872210at2"/>
<dbReference type="PANTHER" id="PTHR11895:SF7">
    <property type="entry name" value="GLUTAMYL-TRNA(GLN) AMIDOTRANSFERASE SUBUNIT A, MITOCHONDRIAL"/>
    <property type="match status" value="1"/>
</dbReference>
<dbReference type="InterPro" id="IPR036928">
    <property type="entry name" value="AS_sf"/>
</dbReference>
<dbReference type="RefSeq" id="WP_011814761.1">
    <property type="nucleotide sequence ID" value="NC_008789.1"/>
</dbReference>
<proteinExistence type="inferred from homology"/>